<dbReference type="EMBL" id="KQ964475">
    <property type="protein sequence ID" value="KXN71453.1"/>
    <property type="molecule type" value="Genomic_DNA"/>
</dbReference>
<evidence type="ECO:0000256" key="4">
    <source>
        <dbReference type="ARBA" id="ARBA00023015"/>
    </source>
</evidence>
<comment type="similarity">
    <text evidence="2 8">Belongs to the Mediator complex subunit 18 family.</text>
</comment>
<evidence type="ECO:0000256" key="1">
    <source>
        <dbReference type="ARBA" id="ARBA00004123"/>
    </source>
</evidence>
<dbReference type="AlphaFoldDB" id="A0A137P8X6"/>
<dbReference type="InterPro" id="IPR019095">
    <property type="entry name" value="Mediator_Med18"/>
</dbReference>
<protein>
    <recommendedName>
        <fullName evidence="3 8">Mediator of RNA polymerase II transcription subunit 18</fullName>
    </recommendedName>
    <alternativeName>
        <fullName evidence="7 8">Mediator complex subunit 18</fullName>
    </alternativeName>
</protein>
<dbReference type="Pfam" id="PF09637">
    <property type="entry name" value="Med18"/>
    <property type="match status" value="1"/>
</dbReference>
<dbReference type="GO" id="GO:0016592">
    <property type="term" value="C:mediator complex"/>
    <property type="evidence" value="ECO:0007669"/>
    <property type="project" value="InterPro"/>
</dbReference>
<evidence type="ECO:0000256" key="2">
    <source>
        <dbReference type="ARBA" id="ARBA00009814"/>
    </source>
</evidence>
<keyword evidence="6 8" id="KW-0539">Nucleus</keyword>
<keyword evidence="4 8" id="KW-0805">Transcription regulation</keyword>
<sequence>MNTNKNLEISLYAHLKKQDYARFINILTSICGAQYKKFQEYEMGLLPIIQTPPGPARNDDIMIRLRGNYTHASIKYIQKWQLLHFGKPDERFNSMYNVRTVTDSLLAGNNIHGFVGSLGFHGRHEFVRKGVIYHYNHALIIKVYEIYKVAKRMDLKSISPLDSANSYVVEVCTRRVSQDEVARAGQELLNFKQKMEG</sequence>
<comment type="subcellular location">
    <subcellularLocation>
        <location evidence="1 8">Nucleus</location>
    </subcellularLocation>
</comment>
<dbReference type="GO" id="GO:0006369">
    <property type="term" value="P:termination of RNA polymerase II transcription"/>
    <property type="evidence" value="ECO:0007669"/>
    <property type="project" value="TreeGrafter"/>
</dbReference>
<reference evidence="9 10" key="1">
    <citation type="journal article" date="2015" name="Genome Biol. Evol.">
        <title>Phylogenomic analyses indicate that early fungi evolved digesting cell walls of algal ancestors of land plants.</title>
        <authorList>
            <person name="Chang Y."/>
            <person name="Wang S."/>
            <person name="Sekimoto S."/>
            <person name="Aerts A.L."/>
            <person name="Choi C."/>
            <person name="Clum A."/>
            <person name="LaButti K.M."/>
            <person name="Lindquist E.A."/>
            <person name="Yee Ngan C."/>
            <person name="Ohm R.A."/>
            <person name="Salamov A.A."/>
            <person name="Grigoriev I.V."/>
            <person name="Spatafora J.W."/>
            <person name="Berbee M.L."/>
        </authorList>
    </citation>
    <scope>NUCLEOTIDE SEQUENCE [LARGE SCALE GENOMIC DNA]</scope>
    <source>
        <strain evidence="9 10">NRRL 28638</strain>
    </source>
</reference>
<evidence type="ECO:0000313" key="9">
    <source>
        <dbReference type="EMBL" id="KXN71453.1"/>
    </source>
</evidence>
<dbReference type="PANTHER" id="PTHR13321">
    <property type="entry name" value="MEDIATOR OF RNA POLYMERASE II TRANSCRIPTION, SUBUNIT 18"/>
    <property type="match status" value="1"/>
</dbReference>
<dbReference type="OMA" id="KHRQWYL"/>
<keyword evidence="10" id="KW-1185">Reference proteome</keyword>
<evidence type="ECO:0000256" key="3">
    <source>
        <dbReference type="ARBA" id="ARBA00019612"/>
    </source>
</evidence>
<dbReference type="GO" id="GO:0070847">
    <property type="term" value="C:core mediator complex"/>
    <property type="evidence" value="ECO:0007669"/>
    <property type="project" value="TreeGrafter"/>
</dbReference>
<evidence type="ECO:0000256" key="5">
    <source>
        <dbReference type="ARBA" id="ARBA00023163"/>
    </source>
</evidence>
<proteinExistence type="inferred from homology"/>
<keyword evidence="8" id="KW-0010">Activator</keyword>
<dbReference type="OrthoDB" id="5348092at2759"/>
<evidence type="ECO:0000256" key="6">
    <source>
        <dbReference type="ARBA" id="ARBA00023242"/>
    </source>
</evidence>
<evidence type="ECO:0000256" key="8">
    <source>
        <dbReference type="RuleBase" id="RU364150"/>
    </source>
</evidence>
<organism evidence="9 10">
    <name type="scientific">Conidiobolus coronatus (strain ATCC 28846 / CBS 209.66 / NRRL 28638)</name>
    <name type="common">Delacroixia coronata</name>
    <dbReference type="NCBI Taxonomy" id="796925"/>
    <lineage>
        <taxon>Eukaryota</taxon>
        <taxon>Fungi</taxon>
        <taxon>Fungi incertae sedis</taxon>
        <taxon>Zoopagomycota</taxon>
        <taxon>Entomophthoromycotina</taxon>
        <taxon>Entomophthoromycetes</taxon>
        <taxon>Entomophthorales</taxon>
        <taxon>Ancylistaceae</taxon>
        <taxon>Conidiobolus</taxon>
    </lineage>
</organism>
<name>A0A137P8X6_CONC2</name>
<evidence type="ECO:0000313" key="10">
    <source>
        <dbReference type="Proteomes" id="UP000070444"/>
    </source>
</evidence>
<dbReference type="GO" id="GO:0006357">
    <property type="term" value="P:regulation of transcription by RNA polymerase II"/>
    <property type="evidence" value="ECO:0007669"/>
    <property type="project" value="InterPro"/>
</dbReference>
<keyword evidence="5 8" id="KW-0804">Transcription</keyword>
<accession>A0A137P8X6</accession>
<dbReference type="Gene3D" id="2.40.320.10">
    <property type="entry name" value="Hypothetical Protein Pfu-838710-001"/>
    <property type="match status" value="1"/>
</dbReference>
<dbReference type="Proteomes" id="UP000070444">
    <property type="component" value="Unassembled WGS sequence"/>
</dbReference>
<comment type="function">
    <text evidence="8">Component of the Mediator complex, a coactivator involved in the regulated transcription of nearly all RNA polymerase II-dependent genes. Mediator functions as a bridge to convey information from gene-specific regulatory proteins to the basal RNA polymerase II transcription machinery. Mediator is recruited to promoters by direct interactions with regulatory proteins and serves as a scaffold for the assembly of a functional preinitiation complex with RNA polymerase II and the general transcription factors.</text>
</comment>
<evidence type="ECO:0000256" key="7">
    <source>
        <dbReference type="ARBA" id="ARBA00032012"/>
    </source>
</evidence>
<gene>
    <name evidence="8" type="primary">MED18</name>
    <name evidence="9" type="ORF">CONCODRAFT_16922</name>
</gene>
<comment type="subunit">
    <text evidence="8">Component of the Mediator complex.</text>
</comment>
<dbReference type="PANTHER" id="PTHR13321:SF2">
    <property type="entry name" value="MEDIATOR OF RNA POLYMERASE II TRANSCRIPTION SUBUNIT 18"/>
    <property type="match status" value="1"/>
</dbReference>
<dbReference type="STRING" id="796925.A0A137P8X6"/>
<dbReference type="GO" id="GO:0003712">
    <property type="term" value="F:transcription coregulator activity"/>
    <property type="evidence" value="ECO:0007669"/>
    <property type="project" value="InterPro"/>
</dbReference>